<dbReference type="GO" id="GO:0016874">
    <property type="term" value="F:ligase activity"/>
    <property type="evidence" value="ECO:0007669"/>
    <property type="project" value="UniProtKB-KW"/>
</dbReference>
<dbReference type="AlphaFoldDB" id="A0A1Y6BHT7"/>
<dbReference type="PANTHER" id="PTHR43679">
    <property type="entry name" value="OCTANOYLTRANSFERASE LIPM-RELATED"/>
    <property type="match status" value="1"/>
</dbReference>
<dbReference type="RefSeq" id="WP_085275573.1">
    <property type="nucleotide sequence ID" value="NZ_FXAG01000005.1"/>
</dbReference>
<keyword evidence="2" id="KW-0436">Ligase</keyword>
<reference evidence="3" key="1">
    <citation type="submission" date="2017-04" db="EMBL/GenBank/DDBJ databases">
        <authorList>
            <person name="Varghese N."/>
            <person name="Submissions S."/>
        </authorList>
    </citation>
    <scope>NUCLEOTIDE SEQUENCE [LARGE SCALE GENOMIC DNA]</scope>
    <source>
        <strain evidence="3">DSM 22618</strain>
    </source>
</reference>
<sequence>MDAPLTLDIISAEEEQAWNRRHLAEPVTAPAIRFWGYREPALVLGCSQRRLVSPETVRERAGLDLAARDAGGGAVLVGPGMLSASILLPLGHRYAQQPPALSYHWLGEAYRAALAEVGITSAVLTPETARHLQREADPDIGWACYGGFSPGEVVVGRRKLVGLAQVRRRTGVLFVAGLLFGRTDWALLCRAFGRPPDEAQRLADGNTCCVDEAGETLSPLALLCSLQQRLWASLGDPSGPT</sequence>
<dbReference type="Proteomes" id="UP000192920">
    <property type="component" value="Unassembled WGS sequence"/>
</dbReference>
<dbReference type="EMBL" id="FXAG01000005">
    <property type="protein sequence ID" value="SMF09954.1"/>
    <property type="molecule type" value="Genomic_DNA"/>
</dbReference>
<accession>A0A1Y6BHT7</accession>
<keyword evidence="3" id="KW-1185">Reference proteome</keyword>
<evidence type="ECO:0000313" key="2">
    <source>
        <dbReference type="EMBL" id="SMF09954.1"/>
    </source>
</evidence>
<evidence type="ECO:0000313" key="3">
    <source>
        <dbReference type="Proteomes" id="UP000192920"/>
    </source>
</evidence>
<dbReference type="PANTHER" id="PTHR43679:SF2">
    <property type="entry name" value="OCTANOYL-[GCVH]:PROTEIN N-OCTANOYLTRANSFERASE"/>
    <property type="match status" value="1"/>
</dbReference>
<dbReference type="SUPFAM" id="SSF55681">
    <property type="entry name" value="Class II aaRS and biotin synthetases"/>
    <property type="match status" value="1"/>
</dbReference>
<name>A0A1Y6BHT7_9NEIS</name>
<dbReference type="InterPro" id="IPR004143">
    <property type="entry name" value="BPL_LPL_catalytic"/>
</dbReference>
<dbReference type="PROSITE" id="PS51733">
    <property type="entry name" value="BPL_LPL_CATALYTIC"/>
    <property type="match status" value="1"/>
</dbReference>
<dbReference type="InterPro" id="IPR045864">
    <property type="entry name" value="aa-tRNA-synth_II/BPL/LPL"/>
</dbReference>
<dbReference type="STRING" id="1123014.SAMN02745746_01245"/>
<dbReference type="InterPro" id="IPR050664">
    <property type="entry name" value="Octanoyltrans_LipM/LipL"/>
</dbReference>
<protein>
    <submittedName>
        <fullName evidence="2">Lipoate-protein ligase A</fullName>
    </submittedName>
</protein>
<proteinExistence type="predicted"/>
<gene>
    <name evidence="2" type="ORF">SAMN02745746_01245</name>
</gene>
<dbReference type="Gene3D" id="3.30.930.10">
    <property type="entry name" value="Bira Bifunctional Protein, Domain 2"/>
    <property type="match status" value="1"/>
</dbReference>
<evidence type="ECO:0000259" key="1">
    <source>
        <dbReference type="PROSITE" id="PS51733"/>
    </source>
</evidence>
<feature type="domain" description="BPL/LPL catalytic" evidence="1">
    <location>
        <begin position="26"/>
        <end position="238"/>
    </location>
</feature>
<dbReference type="Pfam" id="PF21948">
    <property type="entry name" value="LplA-B_cat"/>
    <property type="match status" value="1"/>
</dbReference>
<organism evidence="2 3">
    <name type="scientific">Pseudogulbenkiania subflava DSM 22618</name>
    <dbReference type="NCBI Taxonomy" id="1123014"/>
    <lineage>
        <taxon>Bacteria</taxon>
        <taxon>Pseudomonadati</taxon>
        <taxon>Pseudomonadota</taxon>
        <taxon>Betaproteobacteria</taxon>
        <taxon>Neisseriales</taxon>
        <taxon>Chromobacteriaceae</taxon>
        <taxon>Pseudogulbenkiania</taxon>
    </lineage>
</organism>